<dbReference type="PANTHER" id="PTHR30482:SF17">
    <property type="entry name" value="ABC TRANSPORTER ATP-BINDING PROTEIN"/>
    <property type="match status" value="1"/>
</dbReference>
<keyword evidence="5 6" id="KW-0472">Membrane</keyword>
<sequence>MAVIEVPAARPLRWYSPQRIATAYWIVGAALVLLPVVASSFVLTQIFAWAMILGTIALSLMFLAGYGNMVSLVQMTVAGVAAYMVAIFGSSAVDTISLGWPWWVAVPLAILVAVAFGTLSGALAVRTEGIYTIMITLAIAAAMFYLVRQNYTLFNGFSGLNQVRAPRFWGIDWRSPVPFYYLSLAVAAVSYFAVVYVSRSPFGLALQGVRDNPRRMAALGFNVTWHRIAAYAFASLVAAVAGVLLVWLNGQVSPGTIAVGPAIDILIIAVVGGISHPIGPFLGALLYVLLRTFALDILVSLGLAGERFQLLIGLGFLVVVFFSSDGLLGLWRRYRERARRDPLTGEVADG</sequence>
<dbReference type="InterPro" id="IPR043428">
    <property type="entry name" value="LivM-like"/>
</dbReference>
<dbReference type="PANTHER" id="PTHR30482">
    <property type="entry name" value="HIGH-AFFINITY BRANCHED-CHAIN AMINO ACID TRANSPORT SYSTEM PERMEASE"/>
    <property type="match status" value="1"/>
</dbReference>
<comment type="subcellular location">
    <subcellularLocation>
        <location evidence="1">Cell membrane</location>
        <topology evidence="1">Multi-pass membrane protein</topology>
    </subcellularLocation>
</comment>
<evidence type="ECO:0000256" key="2">
    <source>
        <dbReference type="ARBA" id="ARBA00022475"/>
    </source>
</evidence>
<keyword evidence="4 6" id="KW-1133">Transmembrane helix</keyword>
<feature type="transmembrane region" description="Helical" evidence="6">
    <location>
        <begin position="46"/>
        <end position="65"/>
    </location>
</feature>
<evidence type="ECO:0000313" key="8">
    <source>
        <dbReference type="Proteomes" id="UP000609531"/>
    </source>
</evidence>
<feature type="transmembrane region" description="Helical" evidence="6">
    <location>
        <begin position="254"/>
        <end position="274"/>
    </location>
</feature>
<proteinExistence type="predicted"/>
<dbReference type="Pfam" id="PF02653">
    <property type="entry name" value="BPD_transp_2"/>
    <property type="match status" value="1"/>
</dbReference>
<organism evidence="7 8">
    <name type="scientific">Acuticoccus mangrovi</name>
    <dbReference type="NCBI Taxonomy" id="2796142"/>
    <lineage>
        <taxon>Bacteria</taxon>
        <taxon>Pseudomonadati</taxon>
        <taxon>Pseudomonadota</taxon>
        <taxon>Alphaproteobacteria</taxon>
        <taxon>Hyphomicrobiales</taxon>
        <taxon>Amorphaceae</taxon>
        <taxon>Acuticoccus</taxon>
    </lineage>
</organism>
<feature type="transmembrane region" description="Helical" evidence="6">
    <location>
        <begin position="102"/>
        <end position="123"/>
    </location>
</feature>
<evidence type="ECO:0000256" key="4">
    <source>
        <dbReference type="ARBA" id="ARBA00022989"/>
    </source>
</evidence>
<dbReference type="AlphaFoldDB" id="A0A934IER4"/>
<dbReference type="EMBL" id="JAEKJA010000003">
    <property type="protein sequence ID" value="MBJ3775188.1"/>
    <property type="molecule type" value="Genomic_DNA"/>
</dbReference>
<evidence type="ECO:0000313" key="7">
    <source>
        <dbReference type="EMBL" id="MBJ3775188.1"/>
    </source>
</evidence>
<feature type="transmembrane region" description="Helical" evidence="6">
    <location>
        <begin position="228"/>
        <end position="248"/>
    </location>
</feature>
<evidence type="ECO:0000256" key="5">
    <source>
        <dbReference type="ARBA" id="ARBA00023136"/>
    </source>
</evidence>
<feature type="transmembrane region" description="Helical" evidence="6">
    <location>
        <begin position="72"/>
        <end position="90"/>
    </location>
</feature>
<reference evidence="7" key="1">
    <citation type="submission" date="2020-12" db="EMBL/GenBank/DDBJ databases">
        <title>Bacterial taxonomy.</title>
        <authorList>
            <person name="Pan X."/>
        </authorList>
    </citation>
    <scope>NUCLEOTIDE SEQUENCE</scope>
    <source>
        <strain evidence="7">B2012</strain>
    </source>
</reference>
<dbReference type="InterPro" id="IPR001851">
    <property type="entry name" value="ABC_transp_permease"/>
</dbReference>
<evidence type="ECO:0000256" key="3">
    <source>
        <dbReference type="ARBA" id="ARBA00022692"/>
    </source>
</evidence>
<feature type="transmembrane region" description="Helical" evidence="6">
    <location>
        <begin position="21"/>
        <end position="40"/>
    </location>
</feature>
<dbReference type="CDD" id="cd06581">
    <property type="entry name" value="TM_PBP1_LivM_like"/>
    <property type="match status" value="1"/>
</dbReference>
<evidence type="ECO:0000256" key="1">
    <source>
        <dbReference type="ARBA" id="ARBA00004651"/>
    </source>
</evidence>
<dbReference type="RefSeq" id="WP_198881068.1">
    <property type="nucleotide sequence ID" value="NZ_JAEKJA010000003.1"/>
</dbReference>
<keyword evidence="8" id="KW-1185">Reference proteome</keyword>
<keyword evidence="2" id="KW-1003">Cell membrane</keyword>
<feature type="transmembrane region" description="Helical" evidence="6">
    <location>
        <begin position="310"/>
        <end position="331"/>
    </location>
</feature>
<comment type="caution">
    <text evidence="7">The sequence shown here is derived from an EMBL/GenBank/DDBJ whole genome shotgun (WGS) entry which is preliminary data.</text>
</comment>
<name>A0A934IER4_9HYPH</name>
<keyword evidence="3 6" id="KW-0812">Transmembrane</keyword>
<feature type="transmembrane region" description="Helical" evidence="6">
    <location>
        <begin position="130"/>
        <end position="147"/>
    </location>
</feature>
<protein>
    <submittedName>
        <fullName evidence="7">Branched-chain amino acid ABC transporter permease</fullName>
    </submittedName>
</protein>
<dbReference type="Proteomes" id="UP000609531">
    <property type="component" value="Unassembled WGS sequence"/>
</dbReference>
<evidence type="ECO:0000256" key="6">
    <source>
        <dbReference type="SAM" id="Phobius"/>
    </source>
</evidence>
<feature type="transmembrane region" description="Helical" evidence="6">
    <location>
        <begin position="281"/>
        <end position="304"/>
    </location>
</feature>
<accession>A0A934IER4</accession>
<dbReference type="GO" id="GO:0005886">
    <property type="term" value="C:plasma membrane"/>
    <property type="evidence" value="ECO:0007669"/>
    <property type="project" value="UniProtKB-SubCell"/>
</dbReference>
<dbReference type="GO" id="GO:0015658">
    <property type="term" value="F:branched-chain amino acid transmembrane transporter activity"/>
    <property type="evidence" value="ECO:0007669"/>
    <property type="project" value="InterPro"/>
</dbReference>
<feature type="transmembrane region" description="Helical" evidence="6">
    <location>
        <begin position="179"/>
        <end position="197"/>
    </location>
</feature>
<gene>
    <name evidence="7" type="ORF">JCR33_05780</name>
</gene>